<keyword evidence="2" id="KW-1185">Reference proteome</keyword>
<dbReference type="Proteomes" id="UP000194632">
    <property type="component" value="Unassembled WGS sequence"/>
</dbReference>
<name>A0A243QDM4_9ACTN</name>
<reference evidence="1 2" key="1">
    <citation type="submission" date="2017-05" db="EMBL/GenBank/DDBJ databases">
        <title>Biotechnological potential of actinobacteria isolated from South African environments.</title>
        <authorList>
            <person name="Le Roes-Hill M."/>
            <person name="Prins A."/>
            <person name="Durrell K.A."/>
        </authorList>
    </citation>
    <scope>NUCLEOTIDE SEQUENCE [LARGE SCALE GENOMIC DNA]</scope>
    <source>
        <strain evidence="1">BS2</strain>
    </source>
</reference>
<dbReference type="AlphaFoldDB" id="A0A243QDM4"/>
<protein>
    <recommendedName>
        <fullName evidence="3">YdhG-like domain-containing protein</fullName>
    </recommendedName>
</protein>
<dbReference type="EMBL" id="NGFO01000005">
    <property type="protein sequence ID" value="OUC79868.1"/>
    <property type="molecule type" value="Genomic_DNA"/>
</dbReference>
<accession>A0A243QDM4</accession>
<dbReference type="RefSeq" id="WP_086534444.1">
    <property type="nucleotide sequence ID" value="NZ_NGFO01000005.1"/>
</dbReference>
<evidence type="ECO:0000313" key="2">
    <source>
        <dbReference type="Proteomes" id="UP000194632"/>
    </source>
</evidence>
<dbReference type="OrthoDB" id="3236524at2"/>
<dbReference type="STRING" id="417102.CA982_06110"/>
<evidence type="ECO:0000313" key="1">
    <source>
        <dbReference type="EMBL" id="OUC79868.1"/>
    </source>
</evidence>
<dbReference type="Gene3D" id="3.90.1150.200">
    <property type="match status" value="1"/>
</dbReference>
<proteinExistence type="predicted"/>
<evidence type="ECO:0008006" key="3">
    <source>
        <dbReference type="Google" id="ProtNLM"/>
    </source>
</evidence>
<comment type="caution">
    <text evidence="1">The sequence shown here is derived from an EMBL/GenBank/DDBJ whole genome shotgun (WGS) entry which is preliminary data.</text>
</comment>
<organism evidence="1 2">
    <name type="scientific">Gordonia lacunae</name>
    <dbReference type="NCBI Taxonomy" id="417102"/>
    <lineage>
        <taxon>Bacteria</taxon>
        <taxon>Bacillati</taxon>
        <taxon>Actinomycetota</taxon>
        <taxon>Actinomycetes</taxon>
        <taxon>Mycobacteriales</taxon>
        <taxon>Gordoniaceae</taxon>
        <taxon>Gordonia</taxon>
    </lineage>
</organism>
<sequence length="114" mass="12331">MGTVDDYLDGLDPADREAIGRIYAVARDAVPDTAQGKGYGMPALTYRGSPLLSVMRTKKHIGLYPFSPEAVDAARPFLDGVDVDKGTVRFQPATPPSDAAIRAMMSFRRDQIDG</sequence>
<gene>
    <name evidence="1" type="ORF">CA982_06110</name>
</gene>
<dbReference type="SUPFAM" id="SSF159888">
    <property type="entry name" value="YdhG-like"/>
    <property type="match status" value="1"/>
</dbReference>